<evidence type="ECO:0000313" key="4">
    <source>
        <dbReference type="EMBL" id="KAI6653166.1"/>
    </source>
</evidence>
<dbReference type="CDD" id="cd07067">
    <property type="entry name" value="HP_PGM_like"/>
    <property type="match status" value="1"/>
</dbReference>
<dbReference type="Pfam" id="PF00300">
    <property type="entry name" value="His_Phos_1"/>
    <property type="match status" value="1"/>
</dbReference>
<keyword evidence="5" id="KW-1185">Reference proteome</keyword>
<evidence type="ECO:0000313" key="5">
    <source>
        <dbReference type="Proteomes" id="UP001165289"/>
    </source>
</evidence>
<gene>
    <name evidence="4" type="ORF">LOD99_3693</name>
</gene>
<evidence type="ECO:0000256" key="1">
    <source>
        <dbReference type="ARBA" id="ARBA00022801"/>
    </source>
</evidence>
<comment type="caution">
    <text evidence="4">The sequence shown here is derived from an EMBL/GenBank/DDBJ whole genome shotgun (WGS) entry which is preliminary data.</text>
</comment>
<dbReference type="EMBL" id="JAKMXF010000288">
    <property type="protein sequence ID" value="KAI6653166.1"/>
    <property type="molecule type" value="Genomic_DNA"/>
</dbReference>
<organism evidence="4 5">
    <name type="scientific">Oopsacas minuta</name>
    <dbReference type="NCBI Taxonomy" id="111878"/>
    <lineage>
        <taxon>Eukaryota</taxon>
        <taxon>Metazoa</taxon>
        <taxon>Porifera</taxon>
        <taxon>Hexactinellida</taxon>
        <taxon>Hexasterophora</taxon>
        <taxon>Lyssacinosida</taxon>
        <taxon>Leucopsacidae</taxon>
        <taxon>Oopsacas</taxon>
    </lineage>
</organism>
<dbReference type="InterPro" id="IPR029033">
    <property type="entry name" value="His_PPase_superfam"/>
</dbReference>
<keyword evidence="1" id="KW-0378">Hydrolase</keyword>
<dbReference type="Gene3D" id="3.40.50.1240">
    <property type="entry name" value="Phosphoglycerate mutase-like"/>
    <property type="match status" value="1"/>
</dbReference>
<dbReference type="GO" id="GO:0004331">
    <property type="term" value="F:fructose-2,6-bisphosphate 2-phosphatase activity"/>
    <property type="evidence" value="ECO:0007669"/>
    <property type="project" value="TreeGrafter"/>
</dbReference>
<dbReference type="PANTHER" id="PTHR46517">
    <property type="entry name" value="FRUCTOSE-2,6-BISPHOSPHATASE TIGAR"/>
    <property type="match status" value="1"/>
</dbReference>
<dbReference type="Proteomes" id="UP001165289">
    <property type="component" value="Unassembled WGS sequence"/>
</dbReference>
<feature type="active site" description="Proton donor/acceptor" evidence="2">
    <location>
        <position position="97"/>
    </location>
</feature>
<feature type="binding site" evidence="3">
    <location>
        <begin position="21"/>
        <end position="28"/>
    </location>
    <ligand>
        <name>substrate</name>
    </ligand>
</feature>
<dbReference type="SUPFAM" id="SSF53254">
    <property type="entry name" value="Phosphoglycerate mutase-like"/>
    <property type="match status" value="1"/>
</dbReference>
<name>A0AAV7JW72_9METZ</name>
<dbReference type="InterPro" id="IPR013078">
    <property type="entry name" value="His_Pase_superF_clade-1"/>
</dbReference>
<dbReference type="SMART" id="SM00855">
    <property type="entry name" value="PGAM"/>
    <property type="match status" value="1"/>
</dbReference>
<evidence type="ECO:0000256" key="2">
    <source>
        <dbReference type="PIRSR" id="PIRSR613078-1"/>
    </source>
</evidence>
<dbReference type="GO" id="GO:0043456">
    <property type="term" value="P:regulation of pentose-phosphate shunt"/>
    <property type="evidence" value="ECO:0007669"/>
    <property type="project" value="TreeGrafter"/>
</dbReference>
<proteinExistence type="predicted"/>
<accession>A0AAV7JW72</accession>
<dbReference type="GO" id="GO:0005829">
    <property type="term" value="C:cytosol"/>
    <property type="evidence" value="ECO:0007669"/>
    <property type="project" value="TreeGrafter"/>
</dbReference>
<reference evidence="4 5" key="1">
    <citation type="journal article" date="2023" name="BMC Biol.">
        <title>The compact genome of the sponge Oopsacas minuta (Hexactinellida) is lacking key metazoan core genes.</title>
        <authorList>
            <person name="Santini S."/>
            <person name="Schenkelaars Q."/>
            <person name="Jourda C."/>
            <person name="Duchesne M."/>
            <person name="Belahbib H."/>
            <person name="Rocher C."/>
            <person name="Selva M."/>
            <person name="Riesgo A."/>
            <person name="Vervoort M."/>
            <person name="Leys S.P."/>
            <person name="Kodjabachian L."/>
            <person name="Le Bivic A."/>
            <person name="Borchiellini C."/>
            <person name="Claverie J.M."/>
            <person name="Renard E."/>
        </authorList>
    </citation>
    <scope>NUCLEOTIDE SEQUENCE [LARGE SCALE GENOMIC DNA]</scope>
    <source>
        <strain evidence="4">SPO-2</strain>
    </source>
</reference>
<dbReference type="InterPro" id="IPR051695">
    <property type="entry name" value="Phosphoglycerate_Mutase"/>
</dbReference>
<dbReference type="AlphaFoldDB" id="A0AAV7JW72"/>
<evidence type="ECO:0000256" key="3">
    <source>
        <dbReference type="PIRSR" id="PIRSR613078-2"/>
    </source>
</evidence>
<dbReference type="GO" id="GO:0045820">
    <property type="term" value="P:negative regulation of glycolytic process"/>
    <property type="evidence" value="ECO:0007669"/>
    <property type="project" value="TreeGrafter"/>
</dbReference>
<feature type="active site" description="Tele-phosphohistidine intermediate" evidence="2">
    <location>
        <position position="22"/>
    </location>
</feature>
<sequence length="232" mass="26276">MASSKPSKREKSLHFKLSLIRHGVTVENQLGIYQGQLDTKLAQEGVIQSKRLSLAIADIHYSQIICSPLERTRDTARYALSQNKYKEEIRMDGRLMERSFGSWEGKKFTETAGVPRIGGEKWNDVTSRVKSFLKDVYLSVAQKCEISRERASTDVPHILVITHGGVIATLLRYFKDDYKLHILPASAKMIENTSITSFMLEISTDKNPKLLSVECLLDRDIEHLKGSIVSHI</sequence>
<dbReference type="PANTHER" id="PTHR46517:SF1">
    <property type="entry name" value="FRUCTOSE-2,6-BISPHOSPHATASE TIGAR"/>
    <property type="match status" value="1"/>
</dbReference>
<feature type="binding site" evidence="3">
    <location>
        <position position="71"/>
    </location>
    <ligand>
        <name>substrate</name>
    </ligand>
</feature>
<protein>
    <submittedName>
        <fullName evidence="4">Fructose-2,6-bisphosphatase TIGAR-like</fullName>
    </submittedName>
</protein>